<keyword evidence="4" id="KW-1185">Reference proteome</keyword>
<dbReference type="InterPro" id="IPR007138">
    <property type="entry name" value="ABM_dom"/>
</dbReference>
<feature type="transmembrane region" description="Helical" evidence="1">
    <location>
        <begin position="154"/>
        <end position="175"/>
    </location>
</feature>
<dbReference type="PANTHER" id="PTHR40057">
    <property type="entry name" value="SLR1162 PROTEIN"/>
    <property type="match status" value="1"/>
</dbReference>
<keyword evidence="1" id="KW-0472">Membrane</keyword>
<dbReference type="InterPro" id="IPR011008">
    <property type="entry name" value="Dimeric_a/b-barrel"/>
</dbReference>
<dbReference type="InterPro" id="IPR038762">
    <property type="entry name" value="ABM_predict"/>
</dbReference>
<dbReference type="Pfam" id="PF03992">
    <property type="entry name" value="ABM"/>
    <property type="match status" value="1"/>
</dbReference>
<evidence type="ECO:0000256" key="1">
    <source>
        <dbReference type="SAM" id="Phobius"/>
    </source>
</evidence>
<dbReference type="Gene3D" id="3.30.70.100">
    <property type="match status" value="1"/>
</dbReference>
<protein>
    <recommendedName>
        <fullName evidence="2">ABM domain-containing protein</fullName>
    </recommendedName>
</protein>
<feature type="transmembrane region" description="Helical" evidence="1">
    <location>
        <begin position="124"/>
        <end position="142"/>
    </location>
</feature>
<accession>A0A238ZWL3</accession>
<name>A0A238ZWL3_9PSED</name>
<dbReference type="SUPFAM" id="SSF54909">
    <property type="entry name" value="Dimeric alpha+beta barrel"/>
    <property type="match status" value="1"/>
</dbReference>
<proteinExistence type="predicted"/>
<dbReference type="Proteomes" id="UP000242915">
    <property type="component" value="Unassembled WGS sequence"/>
</dbReference>
<dbReference type="PANTHER" id="PTHR40057:SF1">
    <property type="entry name" value="SLR1162 PROTEIN"/>
    <property type="match status" value="1"/>
</dbReference>
<organism evidence="3 4">
    <name type="scientific">Pseudomonas segetis</name>
    <dbReference type="NCBI Taxonomy" id="298908"/>
    <lineage>
        <taxon>Bacteria</taxon>
        <taxon>Pseudomonadati</taxon>
        <taxon>Pseudomonadota</taxon>
        <taxon>Gammaproteobacteria</taxon>
        <taxon>Pseudomonadales</taxon>
        <taxon>Pseudomonadaceae</taxon>
        <taxon>Pseudomonas</taxon>
    </lineage>
</organism>
<sequence>MGSLDPAGDAMKELDIVTLIVRHRVKPAQQPAYEKWLRRTTQIASTYPGHLGVNVMRDAGQFICVLRFAGTAELQHWLDSSERRHLIEEVAPLLDEGDQTQVETTREFWFTPANTQPAPRWKQACVTFMVILPLSLLVPLLWQPLFQRMPLLAGYWASNVVITLSIVLLVVYFFMPRATALFARWLSPH</sequence>
<reference evidence="4" key="1">
    <citation type="submission" date="2017-06" db="EMBL/GenBank/DDBJ databases">
        <authorList>
            <person name="Varghese N."/>
            <person name="Submissions S."/>
        </authorList>
    </citation>
    <scope>NUCLEOTIDE SEQUENCE [LARGE SCALE GENOMIC DNA]</scope>
    <source>
        <strain evidence="4">CIP 108523</strain>
    </source>
</reference>
<feature type="domain" description="ABM" evidence="2">
    <location>
        <begin position="17"/>
        <end position="87"/>
    </location>
</feature>
<gene>
    <name evidence="3" type="ORF">SAMN05216255_0751</name>
</gene>
<evidence type="ECO:0000313" key="4">
    <source>
        <dbReference type="Proteomes" id="UP000242915"/>
    </source>
</evidence>
<dbReference type="AlphaFoldDB" id="A0A238ZWL3"/>
<keyword evidence="1" id="KW-0812">Transmembrane</keyword>
<evidence type="ECO:0000259" key="2">
    <source>
        <dbReference type="Pfam" id="PF03992"/>
    </source>
</evidence>
<keyword evidence="1" id="KW-1133">Transmembrane helix</keyword>
<dbReference type="EMBL" id="FZOG01000001">
    <property type="protein sequence ID" value="SNR87755.1"/>
    <property type="molecule type" value="Genomic_DNA"/>
</dbReference>
<evidence type="ECO:0000313" key="3">
    <source>
        <dbReference type="EMBL" id="SNR87755.1"/>
    </source>
</evidence>